<keyword evidence="5" id="KW-0560">Oxidoreductase</keyword>
<feature type="domain" description="Enoyl reductase (ER)" evidence="6">
    <location>
        <begin position="132"/>
        <end position="497"/>
    </location>
</feature>
<dbReference type="InterPro" id="IPR047122">
    <property type="entry name" value="Trans-enoyl_RdTase-like"/>
</dbReference>
<dbReference type="SUPFAM" id="SSF50129">
    <property type="entry name" value="GroES-like"/>
    <property type="match status" value="1"/>
</dbReference>
<dbReference type="InterPro" id="IPR013149">
    <property type="entry name" value="ADH-like_C"/>
</dbReference>
<dbReference type="Proteomes" id="UP000078397">
    <property type="component" value="Unassembled WGS sequence"/>
</dbReference>
<comment type="caution">
    <text evidence="7">The sequence shown here is derived from an EMBL/GenBank/DDBJ whole genome shotgun (WGS) entry which is preliminary data.</text>
</comment>
<organism evidence="7 8">
    <name type="scientific">Pochonia chlamydosporia 170</name>
    <dbReference type="NCBI Taxonomy" id="1380566"/>
    <lineage>
        <taxon>Eukaryota</taxon>
        <taxon>Fungi</taxon>
        <taxon>Dikarya</taxon>
        <taxon>Ascomycota</taxon>
        <taxon>Pezizomycotina</taxon>
        <taxon>Sordariomycetes</taxon>
        <taxon>Hypocreomycetidae</taxon>
        <taxon>Hypocreales</taxon>
        <taxon>Clavicipitaceae</taxon>
        <taxon>Pochonia</taxon>
    </lineage>
</organism>
<dbReference type="RefSeq" id="XP_018142851.1">
    <property type="nucleotide sequence ID" value="XM_018289162.1"/>
</dbReference>
<dbReference type="OrthoDB" id="48317at2759"/>
<dbReference type="Gene3D" id="3.90.180.10">
    <property type="entry name" value="Medium-chain alcohol dehydrogenases, catalytic domain"/>
    <property type="match status" value="1"/>
</dbReference>
<dbReference type="PANTHER" id="PTHR45348:SF1">
    <property type="entry name" value="TRANS-ENOYL REDUCTASE STHE"/>
    <property type="match status" value="1"/>
</dbReference>
<keyword evidence="3" id="KW-0547">Nucleotide-binding</keyword>
<dbReference type="GeneID" id="28853156"/>
<proteinExistence type="inferred from homology"/>
<keyword evidence="4" id="KW-0521">NADP</keyword>
<dbReference type="Pfam" id="PF00107">
    <property type="entry name" value="ADH_zinc_N"/>
    <property type="match status" value="1"/>
</dbReference>
<dbReference type="Gene3D" id="3.40.50.720">
    <property type="entry name" value="NAD(P)-binding Rossmann-like Domain"/>
    <property type="match status" value="1"/>
</dbReference>
<evidence type="ECO:0000256" key="1">
    <source>
        <dbReference type="ARBA" id="ARBA00008072"/>
    </source>
</evidence>
<dbReference type="Pfam" id="PF08240">
    <property type="entry name" value="ADH_N"/>
    <property type="match status" value="1"/>
</dbReference>
<evidence type="ECO:0000256" key="5">
    <source>
        <dbReference type="ARBA" id="ARBA00023002"/>
    </source>
</evidence>
<comment type="similarity">
    <text evidence="1">Belongs to the zinc-containing alcohol dehydrogenase family.</text>
</comment>
<dbReference type="SMART" id="SM00829">
    <property type="entry name" value="PKS_ER"/>
    <property type="match status" value="1"/>
</dbReference>
<dbReference type="KEGG" id="pchm:VFPPC_10859"/>
<evidence type="ECO:0000259" key="6">
    <source>
        <dbReference type="SMART" id="SM00829"/>
    </source>
</evidence>
<evidence type="ECO:0000256" key="3">
    <source>
        <dbReference type="ARBA" id="ARBA00022741"/>
    </source>
</evidence>
<dbReference type="EMBL" id="LSBJ02000005">
    <property type="protein sequence ID" value="OAQ65537.1"/>
    <property type="molecule type" value="Genomic_DNA"/>
</dbReference>
<dbReference type="InterPro" id="IPR036291">
    <property type="entry name" value="NAD(P)-bd_dom_sf"/>
</dbReference>
<dbReference type="InterPro" id="IPR013154">
    <property type="entry name" value="ADH-like_N"/>
</dbReference>
<evidence type="ECO:0000256" key="4">
    <source>
        <dbReference type="ARBA" id="ARBA00022857"/>
    </source>
</evidence>
<comment type="subunit">
    <text evidence="2">Monomer.</text>
</comment>
<dbReference type="STRING" id="1380566.A0A179FJH8"/>
<sequence length="500" mass="54390">MIIDPDYGHAVDRHRNPLLRNLQNCRDEYEQTSTKLNKSAEFLRTMPILPPCFAPPPYATLRYRQMNNEEMRKKERHWRNATIRWRAQQSKHTHQYAGGQTARDNINNLRSRKTTSSNMTVASKTQAALIGGSDGDIVLSNYAPMPPAPLEDDQVAVEVKAISLNPVDTKMTGGYHTTGAISGCEFAGIVTAAGPVATKDWGLRPGDCVSAAIMGMNPLRPKIGAFAQHSVAPARCVLKMRNDWTFAQSAGIGNSWYTVAWALFHTMGLPAGPNLEPLNSEVSPPVLPGPKININNFGGAAGKRTTVLVSGGSSSTGTCAIQLLKMAGFSVVATCSERNFDLVRSYGVDVVFNHASPTAADDIRAYTRNGLRFALDCITTTETTRLCYAALGRSGGRYVALDPYSEAIAATRAVVRPDWVLGPEMIGEVVGWPAPHGRRANPTAKAFCEVWNRTLQGLLDRGLIRTHPQLIRDTGLAGALEGFEDIRAKKVSGQKLIYTL</sequence>
<gene>
    <name evidence="7" type="ORF">VFPPC_10859</name>
</gene>
<dbReference type="AlphaFoldDB" id="A0A179FJH8"/>
<reference evidence="7 8" key="1">
    <citation type="journal article" date="2016" name="PLoS Pathog.">
        <title>Biosynthesis of antibiotic leucinostatins in bio-control fungus Purpureocillium lilacinum and their inhibition on phytophthora revealed by genome mining.</title>
        <authorList>
            <person name="Wang G."/>
            <person name="Liu Z."/>
            <person name="Lin R."/>
            <person name="Li E."/>
            <person name="Mao Z."/>
            <person name="Ling J."/>
            <person name="Yang Y."/>
            <person name="Yin W.B."/>
            <person name="Xie B."/>
        </authorList>
    </citation>
    <scope>NUCLEOTIDE SEQUENCE [LARGE SCALE GENOMIC DNA]</scope>
    <source>
        <strain evidence="7">170</strain>
    </source>
</reference>
<dbReference type="GO" id="GO:0016651">
    <property type="term" value="F:oxidoreductase activity, acting on NAD(P)H"/>
    <property type="evidence" value="ECO:0007669"/>
    <property type="project" value="InterPro"/>
</dbReference>
<evidence type="ECO:0000313" key="8">
    <source>
        <dbReference type="Proteomes" id="UP000078397"/>
    </source>
</evidence>
<accession>A0A179FJH8</accession>
<evidence type="ECO:0000313" key="7">
    <source>
        <dbReference type="EMBL" id="OAQ65537.1"/>
    </source>
</evidence>
<dbReference type="PANTHER" id="PTHR45348">
    <property type="entry name" value="HYPOTHETICAL OXIDOREDUCTASE (EUROFUNG)"/>
    <property type="match status" value="1"/>
</dbReference>
<name>A0A179FJH8_METCM</name>
<dbReference type="SUPFAM" id="SSF51735">
    <property type="entry name" value="NAD(P)-binding Rossmann-fold domains"/>
    <property type="match status" value="1"/>
</dbReference>
<dbReference type="CDD" id="cd08249">
    <property type="entry name" value="enoyl_reductase_like"/>
    <property type="match status" value="1"/>
</dbReference>
<dbReference type="InterPro" id="IPR011032">
    <property type="entry name" value="GroES-like_sf"/>
</dbReference>
<dbReference type="GO" id="GO:0000166">
    <property type="term" value="F:nucleotide binding"/>
    <property type="evidence" value="ECO:0007669"/>
    <property type="project" value="UniProtKB-KW"/>
</dbReference>
<keyword evidence="8" id="KW-1185">Reference proteome</keyword>
<evidence type="ECO:0000256" key="2">
    <source>
        <dbReference type="ARBA" id="ARBA00011245"/>
    </source>
</evidence>
<dbReference type="InterPro" id="IPR020843">
    <property type="entry name" value="ER"/>
</dbReference>
<protein>
    <submittedName>
        <fullName evidence="7">Zinc-binding dehydrogenase family oxidoreductase</fullName>
    </submittedName>
</protein>